<dbReference type="PANTHER" id="PTHR21174:SF0">
    <property type="entry name" value="HD PHOSPHOHYDROLASE FAMILY PROTEIN-RELATED"/>
    <property type="match status" value="1"/>
</dbReference>
<dbReference type="EMBL" id="RMBX01000002">
    <property type="protein sequence ID" value="RPD42327.1"/>
    <property type="molecule type" value="Genomic_DNA"/>
</dbReference>
<accession>A0A3N4MK84</accession>
<evidence type="ECO:0008006" key="3">
    <source>
        <dbReference type="Google" id="ProtNLM"/>
    </source>
</evidence>
<dbReference type="Proteomes" id="UP000279089">
    <property type="component" value="Unassembled WGS sequence"/>
</dbReference>
<comment type="caution">
    <text evidence="1">The sequence shown here is derived from an EMBL/GenBank/DDBJ whole genome shotgun (WGS) entry which is preliminary data.</text>
</comment>
<dbReference type="SUPFAM" id="SSF109604">
    <property type="entry name" value="HD-domain/PDEase-like"/>
    <property type="match status" value="1"/>
</dbReference>
<dbReference type="Gene3D" id="1.10.3210.10">
    <property type="entry name" value="Hypothetical protein af1432"/>
    <property type="match status" value="1"/>
</dbReference>
<sequence length="210" mass="24812">MHTEEIKKYWTLLSHRTTAHSTAPGAAIERIIRQYNANGRHYHNVEHLSDLICFQQQYAPLIMDNDSMIYAIYFHDIIYRVTRKDNELKSAEEAAAYLTKIDYPEDKTQKVYRFILATAGHQNPMADPDLDFLLDFDLHILGALPERYDAYTKQIRREYSIYPGFMYRKGRKKVLQHFLAQPGIYRTAAFREKYELKARENLERELESLG</sequence>
<dbReference type="InterPro" id="IPR009218">
    <property type="entry name" value="HD_phosphohydro"/>
</dbReference>
<protein>
    <recommendedName>
        <fullName evidence="3">Metal-dependent HD superfamily phosphohydrolase</fullName>
    </recommendedName>
</protein>
<name>A0A3N4MK84_9BACT</name>
<dbReference type="OrthoDB" id="9808993at2"/>
<evidence type="ECO:0000313" key="1">
    <source>
        <dbReference type="EMBL" id="RPD42327.1"/>
    </source>
</evidence>
<keyword evidence="2" id="KW-1185">Reference proteome</keyword>
<proteinExistence type="predicted"/>
<dbReference type="PIRSF" id="PIRSF035170">
    <property type="entry name" value="HD_phosphohydro"/>
    <property type="match status" value="1"/>
</dbReference>
<reference evidence="2" key="1">
    <citation type="submission" date="2018-11" db="EMBL/GenBank/DDBJ databases">
        <title>Chitinophaga lutea sp.nov., isolate from arsenic contaminated soil.</title>
        <authorList>
            <person name="Zong Y."/>
        </authorList>
    </citation>
    <scope>NUCLEOTIDE SEQUENCE [LARGE SCALE GENOMIC DNA]</scope>
    <source>
        <strain evidence="2">YLT18</strain>
    </source>
</reference>
<dbReference type="RefSeq" id="WP_120515525.1">
    <property type="nucleotide sequence ID" value="NZ_QXZY01000003.1"/>
</dbReference>
<dbReference type="PANTHER" id="PTHR21174">
    <property type="match status" value="1"/>
</dbReference>
<dbReference type="AlphaFoldDB" id="A0A3N4MK84"/>
<evidence type="ECO:0000313" key="2">
    <source>
        <dbReference type="Proteomes" id="UP000279089"/>
    </source>
</evidence>
<gene>
    <name evidence="1" type="ORF">EG028_03885</name>
</gene>
<organism evidence="1 2">
    <name type="scientific">Chitinophaga barathri</name>
    <dbReference type="NCBI Taxonomy" id="1647451"/>
    <lineage>
        <taxon>Bacteria</taxon>
        <taxon>Pseudomonadati</taxon>
        <taxon>Bacteroidota</taxon>
        <taxon>Chitinophagia</taxon>
        <taxon>Chitinophagales</taxon>
        <taxon>Chitinophagaceae</taxon>
        <taxon>Chitinophaga</taxon>
    </lineage>
</organism>